<dbReference type="PROSITE" id="PS50977">
    <property type="entry name" value="HTH_TETR_2"/>
    <property type="match status" value="1"/>
</dbReference>
<dbReference type="PRINTS" id="PR00455">
    <property type="entry name" value="HTHTETR"/>
</dbReference>
<keyword evidence="1" id="KW-0805">Transcription regulation</keyword>
<dbReference type="SUPFAM" id="SSF46689">
    <property type="entry name" value="Homeodomain-like"/>
    <property type="match status" value="1"/>
</dbReference>
<dbReference type="InterPro" id="IPR001647">
    <property type="entry name" value="HTH_TetR"/>
</dbReference>
<evidence type="ECO:0000256" key="5">
    <source>
        <dbReference type="SAM" id="MobiDB-lite"/>
    </source>
</evidence>
<evidence type="ECO:0000256" key="1">
    <source>
        <dbReference type="ARBA" id="ARBA00023015"/>
    </source>
</evidence>
<reference evidence="7 8" key="1">
    <citation type="submission" date="2016-10" db="EMBL/GenBank/DDBJ databases">
        <authorList>
            <person name="de Groot N.N."/>
        </authorList>
    </citation>
    <scope>NUCLEOTIDE SEQUENCE [LARGE SCALE GENOMIC DNA]</scope>
    <source>
        <strain evidence="7 8">DSM 16859</strain>
    </source>
</reference>
<name>A0A1H9RMB3_9ACTN</name>
<feature type="compositionally biased region" description="Basic and acidic residues" evidence="5">
    <location>
        <begin position="207"/>
        <end position="218"/>
    </location>
</feature>
<organism evidence="7 8">
    <name type="scientific">Propionibacterium cyclohexanicum</name>
    <dbReference type="NCBI Taxonomy" id="64702"/>
    <lineage>
        <taxon>Bacteria</taxon>
        <taxon>Bacillati</taxon>
        <taxon>Actinomycetota</taxon>
        <taxon>Actinomycetes</taxon>
        <taxon>Propionibacteriales</taxon>
        <taxon>Propionibacteriaceae</taxon>
        <taxon>Propionibacterium</taxon>
    </lineage>
</organism>
<dbReference type="STRING" id="64702.SAMN05443377_10828"/>
<dbReference type="OrthoDB" id="9805134at2"/>
<feature type="domain" description="HTH tetR-type" evidence="6">
    <location>
        <begin position="1"/>
        <end position="61"/>
    </location>
</feature>
<evidence type="ECO:0000313" key="8">
    <source>
        <dbReference type="Proteomes" id="UP000198815"/>
    </source>
</evidence>
<evidence type="ECO:0000256" key="2">
    <source>
        <dbReference type="ARBA" id="ARBA00023125"/>
    </source>
</evidence>
<evidence type="ECO:0000256" key="4">
    <source>
        <dbReference type="PROSITE-ProRule" id="PRU00335"/>
    </source>
</evidence>
<dbReference type="InterPro" id="IPR036271">
    <property type="entry name" value="Tet_transcr_reg_TetR-rel_C_sf"/>
</dbReference>
<keyword evidence="3" id="KW-0804">Transcription</keyword>
<dbReference type="Pfam" id="PF00440">
    <property type="entry name" value="TetR_N"/>
    <property type="match status" value="1"/>
</dbReference>
<dbReference type="EMBL" id="FOGZ01000008">
    <property type="protein sequence ID" value="SER73854.1"/>
    <property type="molecule type" value="Genomic_DNA"/>
</dbReference>
<dbReference type="RefSeq" id="WP_091968738.1">
    <property type="nucleotide sequence ID" value="NZ_FOGZ01000008.1"/>
</dbReference>
<evidence type="ECO:0000259" key="6">
    <source>
        <dbReference type="PROSITE" id="PS50977"/>
    </source>
</evidence>
<dbReference type="Gene3D" id="1.10.357.10">
    <property type="entry name" value="Tetracycline Repressor, domain 2"/>
    <property type="match status" value="1"/>
</dbReference>
<feature type="DNA-binding region" description="H-T-H motif" evidence="4">
    <location>
        <begin position="24"/>
        <end position="43"/>
    </location>
</feature>
<dbReference type="PANTHER" id="PTHR47506">
    <property type="entry name" value="TRANSCRIPTIONAL REGULATORY PROTEIN"/>
    <property type="match status" value="1"/>
</dbReference>
<dbReference type="InterPro" id="IPR009057">
    <property type="entry name" value="Homeodomain-like_sf"/>
</dbReference>
<evidence type="ECO:0000256" key="3">
    <source>
        <dbReference type="ARBA" id="ARBA00023163"/>
    </source>
</evidence>
<dbReference type="AlphaFoldDB" id="A0A1H9RMB3"/>
<sequence>MGSKEKLIEAMASLLWERGYAATSPREVMAAAGVGQGSMYHHFSGKHDLAVQAMRLSIDTAMARNATLTADGDPLDRLKANLLAPRPGTKGCRVGRMTQDPEVLADPELLGLVGEAFEQMHRLWADTIREAIDAGQLPPQLDPEDLASTLQAVLQGGYVLSRAQGEQAPMDAAMRGAVALLDAAADCRDPAPKAPRNHTAALGPGLDRGEHIDKKESA</sequence>
<accession>A0A1H9RMB3</accession>
<dbReference type="Proteomes" id="UP000198815">
    <property type="component" value="Unassembled WGS sequence"/>
</dbReference>
<dbReference type="SUPFAM" id="SSF48498">
    <property type="entry name" value="Tetracyclin repressor-like, C-terminal domain"/>
    <property type="match status" value="1"/>
</dbReference>
<keyword evidence="8" id="KW-1185">Reference proteome</keyword>
<dbReference type="InterPro" id="IPR011075">
    <property type="entry name" value="TetR_C"/>
</dbReference>
<evidence type="ECO:0000313" key="7">
    <source>
        <dbReference type="EMBL" id="SER73854.1"/>
    </source>
</evidence>
<gene>
    <name evidence="7" type="ORF">SAMN05443377_10828</name>
</gene>
<dbReference type="GO" id="GO:0003677">
    <property type="term" value="F:DNA binding"/>
    <property type="evidence" value="ECO:0007669"/>
    <property type="project" value="UniProtKB-UniRule"/>
</dbReference>
<protein>
    <submittedName>
        <fullName evidence="7">DNA-binding transcriptional regulator, AcrR family</fullName>
    </submittedName>
</protein>
<proteinExistence type="predicted"/>
<feature type="region of interest" description="Disordered" evidence="5">
    <location>
        <begin position="188"/>
        <end position="218"/>
    </location>
</feature>
<keyword evidence="2 4" id="KW-0238">DNA-binding</keyword>
<dbReference type="Pfam" id="PF16925">
    <property type="entry name" value="TetR_C_13"/>
    <property type="match status" value="1"/>
</dbReference>
<dbReference type="PANTHER" id="PTHR47506:SF3">
    <property type="entry name" value="HTH-TYPE TRANSCRIPTIONAL REGULATOR LMRA"/>
    <property type="match status" value="1"/>
</dbReference>